<dbReference type="Gene3D" id="3.40.50.150">
    <property type="entry name" value="Vaccinia Virus protein VP39"/>
    <property type="match status" value="1"/>
</dbReference>
<protein>
    <recommendedName>
        <fullName evidence="4">PABS domain-containing protein</fullName>
    </recommendedName>
</protein>
<feature type="transmembrane region" description="Helical" evidence="1">
    <location>
        <begin position="47"/>
        <end position="64"/>
    </location>
</feature>
<keyword evidence="3" id="KW-1185">Reference proteome</keyword>
<accession>A0A229Z622</accession>
<evidence type="ECO:0000313" key="2">
    <source>
        <dbReference type="EMBL" id="RLM00873.1"/>
    </source>
</evidence>
<gene>
    <name evidence="2" type="ORF">CFD26_106147</name>
</gene>
<keyword evidence="1" id="KW-0812">Transmembrane</keyword>
<sequence>MSSPGGMLQQIKLGKLLPGVALLFLTAFYSPVFLLTLSPVFGSVPSHIFHGYGVAVTAAAGWFLKDVIHRLSGRRAVYLVPVLAFWVPTIQYFMFHQSSSLGNPTGPVILDLFTFYPLVLLSVACAGKLLQAGLNMSQHGDLVAEHIPLLGTYIIYSAGEHFSKAFISKFIGLTFFLSRGGLQLLIASLYSAAVPSKWLILAIPSVLFSLTSNVHMPFSRTTAALNSALQVEGYELLARQDSSTGYISVLENFEDGFRVMRCDHSLLGGQWTKMPSNYHPEVKDPIYAVFAMLEAIRLIETDHGEARADANSKALVIGLGVGTTPSALITHGIETTIVEIDPVVHKFATEYFHLPSNHIAAIEDATVFVKRAQESANPAQYDYIVHDVFTGGAEPVELFTIEFIRGLYDLLKDDGVIAINYAGDISLYPAGLTVRTIKAVFPSCRIFREDAAAEAKFDFTNMVIFCKKSNTPLRFREPVKADFLGSRSRQNYLVPKHEVDPAQFDKIEKGGRHFLIAKETGRLHKFQDRGAIGHWEIMRTVMPDAVWENW</sequence>
<reference evidence="2 3" key="1">
    <citation type="submission" date="2018-08" db="EMBL/GenBank/DDBJ databases">
        <title>Draft genome sequences of two Aspergillus turcosus clinical strains isolated from bronchoalveolar lavage fluid: one azole-susceptible and the other azole-resistant.</title>
        <authorList>
            <person name="Parent-Michaud M."/>
            <person name="Dufresne P.J."/>
            <person name="Fournier E."/>
            <person name="Martineau C."/>
            <person name="Moreira S."/>
            <person name="Perkins V."/>
            <person name="De Repentigny L."/>
            <person name="Dufresne S.F."/>
        </authorList>
    </citation>
    <scope>NUCLEOTIDE SEQUENCE [LARGE SCALE GENOMIC DNA]</scope>
    <source>
        <strain evidence="2">HMR AF 1038</strain>
    </source>
</reference>
<keyword evidence="1" id="KW-0472">Membrane</keyword>
<dbReference type="AlphaFoldDB" id="A0A229Z622"/>
<dbReference type="CDD" id="cd02440">
    <property type="entry name" value="AdoMet_MTases"/>
    <property type="match status" value="1"/>
</dbReference>
<dbReference type="SUPFAM" id="SSF53335">
    <property type="entry name" value="S-adenosyl-L-methionine-dependent methyltransferases"/>
    <property type="match status" value="1"/>
</dbReference>
<dbReference type="STRING" id="1245748.A0A229Z622"/>
<name>A0A229Z622_9EURO</name>
<dbReference type="FunFam" id="3.40.50.150:FF:000288">
    <property type="entry name" value="Spermine/spermidine synthase, putative"/>
    <property type="match status" value="1"/>
</dbReference>
<evidence type="ECO:0008006" key="4">
    <source>
        <dbReference type="Google" id="ProtNLM"/>
    </source>
</evidence>
<feature type="transmembrane region" description="Helical" evidence="1">
    <location>
        <begin position="76"/>
        <end position="95"/>
    </location>
</feature>
<evidence type="ECO:0000313" key="3">
    <source>
        <dbReference type="Proteomes" id="UP000215289"/>
    </source>
</evidence>
<dbReference type="EMBL" id="NIDN02000010">
    <property type="protein sequence ID" value="RLM00873.1"/>
    <property type="molecule type" value="Genomic_DNA"/>
</dbReference>
<dbReference type="Pfam" id="PF01564">
    <property type="entry name" value="Spermine_synth"/>
    <property type="match status" value="1"/>
</dbReference>
<dbReference type="OrthoDB" id="2016285at2759"/>
<dbReference type="Proteomes" id="UP000215289">
    <property type="component" value="Unassembled WGS sequence"/>
</dbReference>
<feature type="transmembrane region" description="Helical" evidence="1">
    <location>
        <begin position="20"/>
        <end position="41"/>
    </location>
</feature>
<keyword evidence="1" id="KW-1133">Transmembrane helix</keyword>
<feature type="transmembrane region" description="Helical" evidence="1">
    <location>
        <begin position="165"/>
        <end position="186"/>
    </location>
</feature>
<dbReference type="InterPro" id="IPR029063">
    <property type="entry name" value="SAM-dependent_MTases_sf"/>
</dbReference>
<dbReference type="NCBIfam" id="NF037959">
    <property type="entry name" value="MFS_SpdSyn"/>
    <property type="match status" value="1"/>
</dbReference>
<comment type="caution">
    <text evidence="2">The sequence shown here is derived from an EMBL/GenBank/DDBJ whole genome shotgun (WGS) entry which is preliminary data.</text>
</comment>
<proteinExistence type="predicted"/>
<feature type="transmembrane region" description="Helical" evidence="1">
    <location>
        <begin position="107"/>
        <end position="130"/>
    </location>
</feature>
<evidence type="ECO:0000256" key="1">
    <source>
        <dbReference type="SAM" id="Phobius"/>
    </source>
</evidence>
<organism evidence="2 3">
    <name type="scientific">Aspergillus turcosus</name>
    <dbReference type="NCBI Taxonomy" id="1245748"/>
    <lineage>
        <taxon>Eukaryota</taxon>
        <taxon>Fungi</taxon>
        <taxon>Dikarya</taxon>
        <taxon>Ascomycota</taxon>
        <taxon>Pezizomycotina</taxon>
        <taxon>Eurotiomycetes</taxon>
        <taxon>Eurotiomycetidae</taxon>
        <taxon>Eurotiales</taxon>
        <taxon>Aspergillaceae</taxon>
        <taxon>Aspergillus</taxon>
        <taxon>Aspergillus subgen. Fumigati</taxon>
    </lineage>
</organism>